<gene>
    <name evidence="1" type="ORF">AABB24_037855</name>
</gene>
<organism evidence="1 2">
    <name type="scientific">Solanum stoloniferum</name>
    <dbReference type="NCBI Taxonomy" id="62892"/>
    <lineage>
        <taxon>Eukaryota</taxon>
        <taxon>Viridiplantae</taxon>
        <taxon>Streptophyta</taxon>
        <taxon>Embryophyta</taxon>
        <taxon>Tracheophyta</taxon>
        <taxon>Spermatophyta</taxon>
        <taxon>Magnoliopsida</taxon>
        <taxon>eudicotyledons</taxon>
        <taxon>Gunneridae</taxon>
        <taxon>Pentapetalae</taxon>
        <taxon>asterids</taxon>
        <taxon>lamiids</taxon>
        <taxon>Solanales</taxon>
        <taxon>Solanaceae</taxon>
        <taxon>Solanoideae</taxon>
        <taxon>Solaneae</taxon>
        <taxon>Solanum</taxon>
    </lineage>
</organism>
<name>A0ABD2QW72_9SOLN</name>
<protein>
    <submittedName>
        <fullName evidence="1">Uncharacterized protein</fullName>
    </submittedName>
</protein>
<evidence type="ECO:0000313" key="2">
    <source>
        <dbReference type="Proteomes" id="UP001627284"/>
    </source>
</evidence>
<dbReference type="AlphaFoldDB" id="A0ABD2QW72"/>
<dbReference type="Proteomes" id="UP001627284">
    <property type="component" value="Unassembled WGS sequence"/>
</dbReference>
<reference evidence="1 2" key="1">
    <citation type="submission" date="2024-05" db="EMBL/GenBank/DDBJ databases">
        <title>De novo assembly of an allotetraploid wild potato.</title>
        <authorList>
            <person name="Hosaka A.J."/>
        </authorList>
    </citation>
    <scope>NUCLEOTIDE SEQUENCE [LARGE SCALE GENOMIC DNA]</scope>
    <source>
        <tissue evidence="1">Young leaves</tissue>
    </source>
</reference>
<keyword evidence="2" id="KW-1185">Reference proteome</keyword>
<dbReference type="EMBL" id="JBJKTR010000023">
    <property type="protein sequence ID" value="KAL3323422.1"/>
    <property type="molecule type" value="Genomic_DNA"/>
</dbReference>
<proteinExistence type="predicted"/>
<accession>A0ABD2QW72</accession>
<sequence>MWLQSILEGTHTTKISSSIYECYVWFADILEISYDCANRVCEYSYCCFFSIYPWVNRKHFFLVVDMKQKSFMLIRTRLFLNAGATIGQHPRGNNKGSFEGCPCTELVALWGASENYRNGASPQFLMSTKGMLLRKLEYQI</sequence>
<evidence type="ECO:0000313" key="1">
    <source>
        <dbReference type="EMBL" id="KAL3323422.1"/>
    </source>
</evidence>
<comment type="caution">
    <text evidence="1">The sequence shown here is derived from an EMBL/GenBank/DDBJ whole genome shotgun (WGS) entry which is preliminary data.</text>
</comment>